<feature type="domain" description="Stress-response A/B barrel" evidence="1">
    <location>
        <begin position="11"/>
        <end position="107"/>
    </location>
</feature>
<evidence type="ECO:0000313" key="3">
    <source>
        <dbReference type="Proteomes" id="UP000198384"/>
    </source>
</evidence>
<dbReference type="Gene3D" id="3.30.70.100">
    <property type="match status" value="1"/>
</dbReference>
<accession>A0A238VIL6</accession>
<dbReference type="InterPro" id="IPR013097">
    <property type="entry name" value="Dabb"/>
</dbReference>
<dbReference type="EMBL" id="FZNT01000001">
    <property type="protein sequence ID" value="SNR34024.1"/>
    <property type="molecule type" value="Genomic_DNA"/>
</dbReference>
<reference evidence="2 3" key="1">
    <citation type="submission" date="2017-06" db="EMBL/GenBank/DDBJ databases">
        <authorList>
            <person name="Kim H.J."/>
            <person name="Triplett B.A."/>
        </authorList>
    </citation>
    <scope>NUCLEOTIDE SEQUENCE [LARGE SCALE GENOMIC DNA]</scope>
    <source>
        <strain evidence="2 3">DSM 29150</strain>
    </source>
</reference>
<dbReference type="OrthoDB" id="7189263at2"/>
<evidence type="ECO:0000259" key="1">
    <source>
        <dbReference type="PROSITE" id="PS51502"/>
    </source>
</evidence>
<protein>
    <submittedName>
        <fullName evidence="2">Stress responsive A/B Barrel Domain</fullName>
    </submittedName>
</protein>
<organism evidence="2 3">
    <name type="scientific">Lutibacter agarilyticus</name>
    <dbReference type="NCBI Taxonomy" id="1109740"/>
    <lineage>
        <taxon>Bacteria</taxon>
        <taxon>Pseudomonadati</taxon>
        <taxon>Bacteroidota</taxon>
        <taxon>Flavobacteriia</taxon>
        <taxon>Flavobacteriales</taxon>
        <taxon>Flavobacteriaceae</taxon>
        <taxon>Lutibacter</taxon>
    </lineage>
</organism>
<gene>
    <name evidence="2" type="ORF">SAMN06265371_101476</name>
</gene>
<dbReference type="RefSeq" id="WP_089380117.1">
    <property type="nucleotide sequence ID" value="NZ_FZNT01000001.1"/>
</dbReference>
<proteinExistence type="predicted"/>
<name>A0A238VIL6_9FLAO</name>
<dbReference type="InterPro" id="IPR011008">
    <property type="entry name" value="Dimeric_a/b-barrel"/>
</dbReference>
<dbReference type="PROSITE" id="PS51502">
    <property type="entry name" value="S_R_A_B_BARREL"/>
    <property type="match status" value="1"/>
</dbReference>
<dbReference type="Pfam" id="PF07876">
    <property type="entry name" value="Dabb"/>
    <property type="match status" value="1"/>
</dbReference>
<keyword evidence="3" id="KW-1185">Reference proteome</keyword>
<evidence type="ECO:0000313" key="2">
    <source>
        <dbReference type="EMBL" id="SNR34024.1"/>
    </source>
</evidence>
<dbReference type="AlphaFoldDB" id="A0A238VIL6"/>
<dbReference type="SMART" id="SM00886">
    <property type="entry name" value="Dabb"/>
    <property type="match status" value="1"/>
</dbReference>
<sequence>MKSTNIIEEQFIHVVFFWLINPNNESDRDEFEKAMHKFLNSSVYAKNKHFGQPADTNRPVVDASYTYCLKVTFNNLEEHSNYQIEPAHKLFISEASKLWERVLIYDSES</sequence>
<dbReference type="Proteomes" id="UP000198384">
    <property type="component" value="Unassembled WGS sequence"/>
</dbReference>
<dbReference type="SUPFAM" id="SSF54909">
    <property type="entry name" value="Dimeric alpha+beta barrel"/>
    <property type="match status" value="1"/>
</dbReference>